<reference evidence="2 3" key="1">
    <citation type="submission" date="2023-03" db="EMBL/GenBank/DDBJ databases">
        <title>High recombination rates correlate with genetic variation in Cardiocondyla obscurior ants.</title>
        <authorList>
            <person name="Errbii M."/>
        </authorList>
    </citation>
    <scope>NUCLEOTIDE SEQUENCE [LARGE SCALE GENOMIC DNA]</scope>
    <source>
        <strain evidence="2">Alpha-2009</strain>
        <tissue evidence="2">Whole body</tissue>
    </source>
</reference>
<dbReference type="AlphaFoldDB" id="A0AAW2H1Y4"/>
<accession>A0AAW2H1Y4</accession>
<comment type="caution">
    <text evidence="2">The sequence shown here is derived from an EMBL/GenBank/DDBJ whole genome shotgun (WGS) entry which is preliminary data.</text>
</comment>
<feature type="region of interest" description="Disordered" evidence="1">
    <location>
        <begin position="46"/>
        <end position="79"/>
    </location>
</feature>
<dbReference type="EMBL" id="JADYXP020000001">
    <property type="protein sequence ID" value="KAL0133562.1"/>
    <property type="molecule type" value="Genomic_DNA"/>
</dbReference>
<keyword evidence="3" id="KW-1185">Reference proteome</keyword>
<organism evidence="2 3">
    <name type="scientific">Cardiocondyla obscurior</name>
    <dbReference type="NCBI Taxonomy" id="286306"/>
    <lineage>
        <taxon>Eukaryota</taxon>
        <taxon>Metazoa</taxon>
        <taxon>Ecdysozoa</taxon>
        <taxon>Arthropoda</taxon>
        <taxon>Hexapoda</taxon>
        <taxon>Insecta</taxon>
        <taxon>Pterygota</taxon>
        <taxon>Neoptera</taxon>
        <taxon>Endopterygota</taxon>
        <taxon>Hymenoptera</taxon>
        <taxon>Apocrita</taxon>
        <taxon>Aculeata</taxon>
        <taxon>Formicoidea</taxon>
        <taxon>Formicidae</taxon>
        <taxon>Myrmicinae</taxon>
        <taxon>Cardiocondyla</taxon>
    </lineage>
</organism>
<evidence type="ECO:0000313" key="3">
    <source>
        <dbReference type="Proteomes" id="UP001430953"/>
    </source>
</evidence>
<evidence type="ECO:0000313" key="2">
    <source>
        <dbReference type="EMBL" id="KAL0133562.1"/>
    </source>
</evidence>
<proteinExistence type="predicted"/>
<sequence>MTVPRNCEIGFHNFVRTCRIIFKSPWHSYRVNDHKRRKIDARIKELKREKKKKERKQVIDSPSVARSRKTIDASRRRGRYAHIRREKRAQSESHLITRLRWSALISIQFIFQRSIIYVS</sequence>
<evidence type="ECO:0000256" key="1">
    <source>
        <dbReference type="SAM" id="MobiDB-lite"/>
    </source>
</evidence>
<gene>
    <name evidence="2" type="ORF">PUN28_000946</name>
</gene>
<protein>
    <submittedName>
        <fullName evidence="2">Uncharacterized protein</fullName>
    </submittedName>
</protein>
<name>A0AAW2H1Y4_9HYME</name>
<dbReference type="Proteomes" id="UP001430953">
    <property type="component" value="Unassembled WGS sequence"/>
</dbReference>